<name>A0ABZ2M4F8_9BACT</name>
<evidence type="ECO:0000256" key="3">
    <source>
        <dbReference type="RuleBase" id="RU004514"/>
    </source>
</evidence>
<protein>
    <recommendedName>
        <fullName evidence="2">Pyridoxal phosphate homeostasis protein</fullName>
        <shortName evidence="2">PLP homeostasis protein</shortName>
    </recommendedName>
</protein>
<dbReference type="Pfam" id="PF01168">
    <property type="entry name" value="Ala_racemase_N"/>
    <property type="match status" value="1"/>
</dbReference>
<dbReference type="InterPro" id="IPR011078">
    <property type="entry name" value="PyrdxlP_homeostasis"/>
</dbReference>
<dbReference type="RefSeq" id="WP_394825844.1">
    <property type="nucleotide sequence ID" value="NZ_CP089984.1"/>
</dbReference>
<gene>
    <name evidence="5" type="ORF">LZC94_02820</name>
</gene>
<dbReference type="NCBIfam" id="TIGR00044">
    <property type="entry name" value="YggS family pyridoxal phosphate-dependent enzyme"/>
    <property type="match status" value="1"/>
</dbReference>
<comment type="function">
    <text evidence="2">Pyridoxal 5'-phosphate (PLP)-binding protein, which is involved in PLP homeostasis.</text>
</comment>
<dbReference type="Proteomes" id="UP001370348">
    <property type="component" value="Chromosome"/>
</dbReference>
<evidence type="ECO:0000259" key="4">
    <source>
        <dbReference type="Pfam" id="PF01168"/>
    </source>
</evidence>
<keyword evidence="6" id="KW-1185">Reference proteome</keyword>
<accession>A0ABZ2M4F8</accession>
<dbReference type="Gene3D" id="3.20.20.10">
    <property type="entry name" value="Alanine racemase"/>
    <property type="match status" value="1"/>
</dbReference>
<evidence type="ECO:0000256" key="1">
    <source>
        <dbReference type="ARBA" id="ARBA00022898"/>
    </source>
</evidence>
<dbReference type="InterPro" id="IPR029066">
    <property type="entry name" value="PLP-binding_barrel"/>
</dbReference>
<dbReference type="PIRSF" id="PIRSF004848">
    <property type="entry name" value="YBL036c_PLPDEIII"/>
    <property type="match status" value="1"/>
</dbReference>
<organism evidence="5 6">
    <name type="scientific">Pendulispora albinea</name>
    <dbReference type="NCBI Taxonomy" id="2741071"/>
    <lineage>
        <taxon>Bacteria</taxon>
        <taxon>Pseudomonadati</taxon>
        <taxon>Myxococcota</taxon>
        <taxon>Myxococcia</taxon>
        <taxon>Myxococcales</taxon>
        <taxon>Sorangiineae</taxon>
        <taxon>Pendulisporaceae</taxon>
        <taxon>Pendulispora</taxon>
    </lineage>
</organism>
<proteinExistence type="inferred from homology"/>
<evidence type="ECO:0000313" key="6">
    <source>
        <dbReference type="Proteomes" id="UP001370348"/>
    </source>
</evidence>
<evidence type="ECO:0000313" key="5">
    <source>
        <dbReference type="EMBL" id="WXB16215.1"/>
    </source>
</evidence>
<dbReference type="SUPFAM" id="SSF51419">
    <property type="entry name" value="PLP-binding barrel"/>
    <property type="match status" value="1"/>
</dbReference>
<comment type="similarity">
    <text evidence="2 3">Belongs to the pyridoxal phosphate-binding protein YggS/PROSC family.</text>
</comment>
<dbReference type="PANTHER" id="PTHR10146">
    <property type="entry name" value="PROLINE SYNTHETASE CO-TRANSCRIBED BACTERIAL HOMOLOG PROTEIN"/>
    <property type="match status" value="1"/>
</dbReference>
<feature type="modified residue" description="N6-(pyridoxal phosphate)lysine" evidence="2">
    <location>
        <position position="36"/>
    </location>
</feature>
<reference evidence="5 6" key="1">
    <citation type="submission" date="2021-12" db="EMBL/GenBank/DDBJ databases">
        <title>Discovery of the Pendulisporaceae a myxobacterial family with distinct sporulation behavior and unique specialized metabolism.</title>
        <authorList>
            <person name="Garcia R."/>
            <person name="Popoff A."/>
            <person name="Bader C.D."/>
            <person name="Loehr J."/>
            <person name="Walesch S."/>
            <person name="Walt C."/>
            <person name="Boldt J."/>
            <person name="Bunk B."/>
            <person name="Haeckl F.J.F.P.J."/>
            <person name="Gunesch A.P."/>
            <person name="Birkelbach J."/>
            <person name="Nuebel U."/>
            <person name="Pietschmann T."/>
            <person name="Bach T."/>
            <person name="Mueller R."/>
        </authorList>
    </citation>
    <scope>NUCLEOTIDE SEQUENCE [LARGE SCALE GENOMIC DNA]</scope>
    <source>
        <strain evidence="5 6">MSr11954</strain>
    </source>
</reference>
<dbReference type="PANTHER" id="PTHR10146:SF14">
    <property type="entry name" value="PYRIDOXAL PHOSPHATE HOMEOSTASIS PROTEIN"/>
    <property type="match status" value="1"/>
</dbReference>
<feature type="domain" description="Alanine racemase N-terminal" evidence="4">
    <location>
        <begin position="11"/>
        <end position="225"/>
    </location>
</feature>
<dbReference type="CDD" id="cd00635">
    <property type="entry name" value="PLPDE_III_YBL036c_like"/>
    <property type="match status" value="1"/>
</dbReference>
<sequence>MSALAERLAGIQERIHAAARSAGRDPSSIRLVAVSKKMDAAKVREAYEAGQRLFGENYAQELAAKADALSDLPDIAWHFIGHLQSNKARLVAPRAKAVHTIDGIGLGRELARRAEAAGRAPLDVLIEVNVGGEPQKHGIVASELADLLAQLRELPSLSVRGLMTMPPEGDPEAARTVFETLASLRNLHGGPAVLPELSMGMSGDFELAIAAGATLVRVGSAIFGPRS</sequence>
<keyword evidence="1 2" id="KW-0663">Pyridoxal phosphate</keyword>
<dbReference type="InterPro" id="IPR001608">
    <property type="entry name" value="Ala_racemase_N"/>
</dbReference>
<dbReference type="PROSITE" id="PS01211">
    <property type="entry name" value="UPF0001"/>
    <property type="match status" value="1"/>
</dbReference>
<dbReference type="EMBL" id="CP089984">
    <property type="protein sequence ID" value="WXB16215.1"/>
    <property type="molecule type" value="Genomic_DNA"/>
</dbReference>
<evidence type="ECO:0000256" key="2">
    <source>
        <dbReference type="HAMAP-Rule" id="MF_02087"/>
    </source>
</evidence>
<dbReference type="HAMAP" id="MF_02087">
    <property type="entry name" value="PLP_homeostasis"/>
    <property type="match status" value="1"/>
</dbReference>